<keyword evidence="5" id="KW-1185">Reference proteome</keyword>
<dbReference type="EMBL" id="CAJOBC010101936">
    <property type="protein sequence ID" value="CAF4476728.1"/>
    <property type="molecule type" value="Genomic_DNA"/>
</dbReference>
<proteinExistence type="predicted"/>
<reference evidence="2" key="1">
    <citation type="submission" date="2021-02" db="EMBL/GenBank/DDBJ databases">
        <authorList>
            <person name="Nowell W R."/>
        </authorList>
    </citation>
    <scope>NUCLEOTIDE SEQUENCE</scope>
</reference>
<sequence length="261" mass="30518">MESTVVGFSKFSLQNFQFNINKNNHSCTKKERGEKALYLLANLIPILNECEIFFVSTKHHKTTNNQRKLDQNLKINVPSAVMKYDDTKRSLVRCTAVKDVKNSFILIWLDSSIKPSKTTLDRLRLVFDHLMFFDNIISSLKYLSTHKNKKIFFIISHTLFVQELVDEIQHLSQIRSIYLLTVELQYHKMWTRSYSKINGVFQNEDNLLCKLAIDLAEFFVEQGDEFNRLGASNLAVESYDYSLQLYGTIEQHLKLKLNSFK</sequence>
<dbReference type="Proteomes" id="UP000682733">
    <property type="component" value="Unassembled WGS sequence"/>
</dbReference>
<comment type="caution">
    <text evidence="2">The sequence shown here is derived from an EMBL/GenBank/DDBJ whole genome shotgun (WGS) entry which is preliminary data.</text>
</comment>
<dbReference type="EMBL" id="CAJNOQ010035537">
    <property type="protein sequence ID" value="CAF1599944.1"/>
    <property type="molecule type" value="Genomic_DNA"/>
</dbReference>
<dbReference type="AlphaFoldDB" id="A0A816ATP8"/>
<evidence type="ECO:0000313" key="4">
    <source>
        <dbReference type="EMBL" id="CAF4476728.1"/>
    </source>
</evidence>
<dbReference type="Proteomes" id="UP000681722">
    <property type="component" value="Unassembled WGS sequence"/>
</dbReference>
<protein>
    <submittedName>
        <fullName evidence="2">Uncharacterized protein</fullName>
    </submittedName>
</protein>
<accession>A0A816ATP8</accession>
<evidence type="ECO:0000313" key="1">
    <source>
        <dbReference type="EMBL" id="CAF1277888.1"/>
    </source>
</evidence>
<name>A0A816ATP8_9BILA</name>
<dbReference type="Proteomes" id="UP000663829">
    <property type="component" value="Unassembled WGS sequence"/>
</dbReference>
<evidence type="ECO:0000313" key="2">
    <source>
        <dbReference type="EMBL" id="CAF1599944.1"/>
    </source>
</evidence>
<organism evidence="2 5">
    <name type="scientific">Didymodactylos carnosus</name>
    <dbReference type="NCBI Taxonomy" id="1234261"/>
    <lineage>
        <taxon>Eukaryota</taxon>
        <taxon>Metazoa</taxon>
        <taxon>Spiralia</taxon>
        <taxon>Gnathifera</taxon>
        <taxon>Rotifera</taxon>
        <taxon>Eurotatoria</taxon>
        <taxon>Bdelloidea</taxon>
        <taxon>Philodinida</taxon>
        <taxon>Philodinidae</taxon>
        <taxon>Didymodactylos</taxon>
    </lineage>
</organism>
<dbReference type="Proteomes" id="UP000677228">
    <property type="component" value="Unassembled WGS sequence"/>
</dbReference>
<dbReference type="EMBL" id="CAJNOK010018196">
    <property type="protein sequence ID" value="CAF1277888.1"/>
    <property type="molecule type" value="Genomic_DNA"/>
</dbReference>
<gene>
    <name evidence="2" type="ORF">GPM918_LOCUS42365</name>
    <name evidence="1" type="ORF">OVA965_LOCUS27501</name>
    <name evidence="4" type="ORF">SRO942_LOCUS43589</name>
    <name evidence="3" type="ORF">TMI583_LOCUS28242</name>
</gene>
<dbReference type="EMBL" id="CAJOBA010039754">
    <property type="protein sequence ID" value="CAF4082832.1"/>
    <property type="molecule type" value="Genomic_DNA"/>
</dbReference>
<evidence type="ECO:0000313" key="3">
    <source>
        <dbReference type="EMBL" id="CAF4082832.1"/>
    </source>
</evidence>
<evidence type="ECO:0000313" key="5">
    <source>
        <dbReference type="Proteomes" id="UP000663829"/>
    </source>
</evidence>